<sequence length="200" mass="21224">YRRTASPQGMVSPEVVWCQNDLPPSKRVRIEAEVDQDGVGQMDFDDGIDLPAVVDDEPPAVPPAAHIVAPPADAAPSVAPPADAAPIAPLLMLLPLLSSCDAAPIVSSCCCSLLPLWLLLLLLLLLPLWLLLLAALPLPIVAPLLLLLFHCGSSSSCCCCSHCGSSSSCCCSHCCKCEGKMLLIISEKYYECLSENFIQN</sequence>
<dbReference type="EMBL" id="BGPR01032702">
    <property type="protein sequence ID" value="GBO06339.1"/>
    <property type="molecule type" value="Genomic_DNA"/>
</dbReference>
<feature type="non-terminal residue" evidence="1">
    <location>
        <position position="1"/>
    </location>
</feature>
<comment type="caution">
    <text evidence="1">The sequence shown here is derived from an EMBL/GenBank/DDBJ whole genome shotgun (WGS) entry which is preliminary data.</text>
</comment>
<dbReference type="AlphaFoldDB" id="A0A4Y2U040"/>
<keyword evidence="2" id="KW-1185">Reference proteome</keyword>
<dbReference type="Proteomes" id="UP000499080">
    <property type="component" value="Unassembled WGS sequence"/>
</dbReference>
<organism evidence="1 2">
    <name type="scientific">Araneus ventricosus</name>
    <name type="common">Orbweaver spider</name>
    <name type="synonym">Epeira ventricosa</name>
    <dbReference type="NCBI Taxonomy" id="182803"/>
    <lineage>
        <taxon>Eukaryota</taxon>
        <taxon>Metazoa</taxon>
        <taxon>Ecdysozoa</taxon>
        <taxon>Arthropoda</taxon>
        <taxon>Chelicerata</taxon>
        <taxon>Arachnida</taxon>
        <taxon>Araneae</taxon>
        <taxon>Araneomorphae</taxon>
        <taxon>Entelegynae</taxon>
        <taxon>Araneoidea</taxon>
        <taxon>Araneidae</taxon>
        <taxon>Araneus</taxon>
    </lineage>
</organism>
<reference evidence="1 2" key="1">
    <citation type="journal article" date="2019" name="Sci. Rep.">
        <title>Orb-weaving spider Araneus ventricosus genome elucidates the spidroin gene catalogue.</title>
        <authorList>
            <person name="Kono N."/>
            <person name="Nakamura H."/>
            <person name="Ohtoshi R."/>
            <person name="Moran D.A.P."/>
            <person name="Shinohara A."/>
            <person name="Yoshida Y."/>
            <person name="Fujiwara M."/>
            <person name="Mori M."/>
            <person name="Tomita M."/>
            <person name="Arakawa K."/>
        </authorList>
    </citation>
    <scope>NUCLEOTIDE SEQUENCE [LARGE SCALE GENOMIC DNA]</scope>
</reference>
<evidence type="ECO:0000313" key="2">
    <source>
        <dbReference type="Proteomes" id="UP000499080"/>
    </source>
</evidence>
<evidence type="ECO:0000313" key="1">
    <source>
        <dbReference type="EMBL" id="GBO06339.1"/>
    </source>
</evidence>
<gene>
    <name evidence="1" type="ORF">AVEN_77766_1</name>
</gene>
<proteinExistence type="predicted"/>
<name>A0A4Y2U040_ARAVE</name>
<protein>
    <submittedName>
        <fullName evidence="1">Uncharacterized protein</fullName>
    </submittedName>
</protein>
<accession>A0A4Y2U040</accession>